<proteinExistence type="predicted"/>
<evidence type="ECO:0000313" key="2">
    <source>
        <dbReference type="EMBL" id="SVB17455.1"/>
    </source>
</evidence>
<gene>
    <name evidence="2" type="ORF">METZ01_LOCUS170309</name>
</gene>
<dbReference type="SUPFAM" id="SSF56935">
    <property type="entry name" value="Porins"/>
    <property type="match status" value="1"/>
</dbReference>
<dbReference type="InterPro" id="IPR023614">
    <property type="entry name" value="Porin_dom_sf"/>
</dbReference>
<reference evidence="2" key="1">
    <citation type="submission" date="2018-05" db="EMBL/GenBank/DDBJ databases">
        <authorList>
            <person name="Lanie J.A."/>
            <person name="Ng W.-L."/>
            <person name="Kazmierczak K.M."/>
            <person name="Andrzejewski T.M."/>
            <person name="Davidsen T.M."/>
            <person name="Wayne K.J."/>
            <person name="Tettelin H."/>
            <person name="Glass J.I."/>
            <person name="Rusch D."/>
            <person name="Podicherti R."/>
            <person name="Tsui H.-C.T."/>
            <person name="Winkler M.E."/>
        </authorList>
    </citation>
    <scope>NUCLEOTIDE SEQUENCE</scope>
</reference>
<sequence>MLLLAIPILAGPRLLVAQERVDSLQAEVERLASLVDSLTQEVANLRTSGPEEEVQDALAQLRAAAQEAAAVGEAADPTDQPVDQEFVGRQRSLQALNPEISVNSDIFGHMNTDDTSEDNFFAREFEISIVSNLDPFSRAKVFISHHNEGGELTPFENGHGDRNHGGHEDGSGFAVEEGYLEWVGLPGGIGLKLGKFFQQFGQLNRWHSHALPFQTRSLPHLSFIGPESLAQTGASLHWLAPFGGVGGTYEATLEVTRSENKMLFGESGGLSVLGHINSFWNLSSSTDLDLGLSWINGTFTDDRRSLDRNLYGAEAAITWRPPGRSRYQGLSLRGGVMAVDLIPQDEEHAERHNEHAEDHEISERAFGFWGMGEVRLSESWLMGTRLSRSASPEDPGETAWLISPTLSWWQSEYVRIRLEYDLLGRSLTDDREGRLLLQVTFAMGPHKHETY</sequence>
<dbReference type="EMBL" id="UINC01031428">
    <property type="protein sequence ID" value="SVB17455.1"/>
    <property type="molecule type" value="Genomic_DNA"/>
</dbReference>
<feature type="coiled-coil region" evidence="1">
    <location>
        <begin position="14"/>
        <end position="71"/>
    </location>
</feature>
<keyword evidence="1" id="KW-0175">Coiled coil</keyword>
<name>A0A382BUI1_9ZZZZ</name>
<evidence type="ECO:0000256" key="1">
    <source>
        <dbReference type="SAM" id="Coils"/>
    </source>
</evidence>
<organism evidence="2">
    <name type="scientific">marine metagenome</name>
    <dbReference type="NCBI Taxonomy" id="408172"/>
    <lineage>
        <taxon>unclassified sequences</taxon>
        <taxon>metagenomes</taxon>
        <taxon>ecological metagenomes</taxon>
    </lineage>
</organism>
<accession>A0A382BUI1</accession>
<protein>
    <recommendedName>
        <fullName evidence="3">Zinc-regulated TonB-dependent outer membrane receptor</fullName>
    </recommendedName>
</protein>
<dbReference type="AlphaFoldDB" id="A0A382BUI1"/>
<dbReference type="Gene3D" id="2.40.160.10">
    <property type="entry name" value="Porin"/>
    <property type="match status" value="1"/>
</dbReference>
<evidence type="ECO:0008006" key="3">
    <source>
        <dbReference type="Google" id="ProtNLM"/>
    </source>
</evidence>